<dbReference type="AlphaFoldDB" id="A0A5C3LW40"/>
<evidence type="ECO:0000313" key="3">
    <source>
        <dbReference type="Proteomes" id="UP000308652"/>
    </source>
</evidence>
<feature type="compositionally biased region" description="Polar residues" evidence="1">
    <location>
        <begin position="410"/>
        <end position="420"/>
    </location>
</feature>
<evidence type="ECO:0000256" key="1">
    <source>
        <dbReference type="SAM" id="MobiDB-lite"/>
    </source>
</evidence>
<feature type="compositionally biased region" description="Basic residues" evidence="1">
    <location>
        <begin position="316"/>
        <end position="325"/>
    </location>
</feature>
<gene>
    <name evidence="2" type="ORF">BDQ12DRAFT_728172</name>
</gene>
<organism evidence="2 3">
    <name type="scientific">Crucibulum laeve</name>
    <dbReference type="NCBI Taxonomy" id="68775"/>
    <lineage>
        <taxon>Eukaryota</taxon>
        <taxon>Fungi</taxon>
        <taxon>Dikarya</taxon>
        <taxon>Basidiomycota</taxon>
        <taxon>Agaricomycotina</taxon>
        <taxon>Agaricomycetes</taxon>
        <taxon>Agaricomycetidae</taxon>
        <taxon>Agaricales</taxon>
        <taxon>Agaricineae</taxon>
        <taxon>Nidulariaceae</taxon>
        <taxon>Crucibulum</taxon>
    </lineage>
</organism>
<feature type="region of interest" description="Disordered" evidence="1">
    <location>
        <begin position="407"/>
        <end position="537"/>
    </location>
</feature>
<feature type="compositionally biased region" description="Basic and acidic residues" evidence="1">
    <location>
        <begin position="482"/>
        <end position="492"/>
    </location>
</feature>
<feature type="region of interest" description="Disordered" evidence="1">
    <location>
        <begin position="262"/>
        <end position="289"/>
    </location>
</feature>
<dbReference type="EMBL" id="ML213658">
    <property type="protein sequence ID" value="TFK32971.1"/>
    <property type="molecule type" value="Genomic_DNA"/>
</dbReference>
<dbReference type="Proteomes" id="UP000308652">
    <property type="component" value="Unassembled WGS sequence"/>
</dbReference>
<reference evidence="2 3" key="1">
    <citation type="journal article" date="2019" name="Nat. Ecol. Evol.">
        <title>Megaphylogeny resolves global patterns of mushroom evolution.</title>
        <authorList>
            <person name="Varga T."/>
            <person name="Krizsan K."/>
            <person name="Foldi C."/>
            <person name="Dima B."/>
            <person name="Sanchez-Garcia M."/>
            <person name="Sanchez-Ramirez S."/>
            <person name="Szollosi G.J."/>
            <person name="Szarkandi J.G."/>
            <person name="Papp V."/>
            <person name="Albert L."/>
            <person name="Andreopoulos W."/>
            <person name="Angelini C."/>
            <person name="Antonin V."/>
            <person name="Barry K.W."/>
            <person name="Bougher N.L."/>
            <person name="Buchanan P."/>
            <person name="Buyck B."/>
            <person name="Bense V."/>
            <person name="Catcheside P."/>
            <person name="Chovatia M."/>
            <person name="Cooper J."/>
            <person name="Damon W."/>
            <person name="Desjardin D."/>
            <person name="Finy P."/>
            <person name="Geml J."/>
            <person name="Haridas S."/>
            <person name="Hughes K."/>
            <person name="Justo A."/>
            <person name="Karasinski D."/>
            <person name="Kautmanova I."/>
            <person name="Kiss B."/>
            <person name="Kocsube S."/>
            <person name="Kotiranta H."/>
            <person name="LaButti K.M."/>
            <person name="Lechner B.E."/>
            <person name="Liimatainen K."/>
            <person name="Lipzen A."/>
            <person name="Lukacs Z."/>
            <person name="Mihaltcheva S."/>
            <person name="Morgado L.N."/>
            <person name="Niskanen T."/>
            <person name="Noordeloos M.E."/>
            <person name="Ohm R.A."/>
            <person name="Ortiz-Santana B."/>
            <person name="Ovrebo C."/>
            <person name="Racz N."/>
            <person name="Riley R."/>
            <person name="Savchenko A."/>
            <person name="Shiryaev A."/>
            <person name="Soop K."/>
            <person name="Spirin V."/>
            <person name="Szebenyi C."/>
            <person name="Tomsovsky M."/>
            <person name="Tulloss R.E."/>
            <person name="Uehling J."/>
            <person name="Grigoriev I.V."/>
            <person name="Vagvolgyi C."/>
            <person name="Papp T."/>
            <person name="Martin F.M."/>
            <person name="Miettinen O."/>
            <person name="Hibbett D.S."/>
            <person name="Nagy L.G."/>
        </authorList>
    </citation>
    <scope>NUCLEOTIDE SEQUENCE [LARGE SCALE GENOMIC DNA]</scope>
    <source>
        <strain evidence="2 3">CBS 166.37</strain>
    </source>
</reference>
<name>A0A5C3LW40_9AGAR</name>
<evidence type="ECO:0000313" key="2">
    <source>
        <dbReference type="EMBL" id="TFK32971.1"/>
    </source>
</evidence>
<feature type="compositionally biased region" description="Low complexity" evidence="1">
    <location>
        <begin position="515"/>
        <end position="537"/>
    </location>
</feature>
<proteinExistence type="predicted"/>
<accession>A0A5C3LW40</accession>
<dbReference type="OrthoDB" id="3070904at2759"/>
<feature type="compositionally biased region" description="Polar residues" evidence="1">
    <location>
        <begin position="467"/>
        <end position="476"/>
    </location>
</feature>
<feature type="compositionally biased region" description="Low complexity" evidence="1">
    <location>
        <begin position="431"/>
        <end position="445"/>
    </location>
</feature>
<feature type="region of interest" description="Disordered" evidence="1">
    <location>
        <begin position="301"/>
        <end position="341"/>
    </location>
</feature>
<sequence>MTPGHCLVIHSHKMDSPALHLPPSTVPPASMVPPPLTVLPPPSMVPPSLAVLPPPSMVPSPSMVPPPPSMEPPPLSVLTPPLMVPPPLTVLPPPLMVPPPSMVLPSPLIVLPPLAVPPPPLMYHTIDSTTTIDGTISSINGTASSINGTTTINSTASSINGTASSINGTASSINGTTTINGTASSINGTTTINGTASSTNGTTTINGTTSSIDGTTTINSTASSIDGTTTINSTASSIDGTTTIDSTAFSINGTTSIDGTTTINGTGSSSSSINGTTSSTSDSTSTIDSTTSIDKNLKATAALKSNTAPEPAIVPKKTKKTKKTSVQHLNEDLVAEAAGPPLKLTRTEHILEKSGVTVAPPQRDQSATATIPPPPVCQVSSHVHQSDIAQMPAETILAKIIPASIIGTGDTASPEKSSSELLDPKETIDHFSSGSDFTSSQQSSSELQPEITADYSGSGSGSGSKFDINSDSTSSNEGEDMVTPHKVADGKHPRPISPISPSVSHHTKSGQLSVAHSSATSESATHEPSPASPESELPVIEDDLQGSSKVTGGFAHGHTALFNMADKDDEMEIDFATPQPIQGRVLLYLDHTTDAIPHTTMTQDVQSKLAPILEQLSGCYSPVAKSNPHIFVQEDNTWFVKGQYIKAIKENETVKWIASTSGQLTLPSIVEGLNLNLPQTIDFDALSLASSHSGSHSASISASTPAPQYDFAEDSIQYCIATTLNIPFALTDC</sequence>
<feature type="region of interest" description="Disordered" evidence="1">
    <location>
        <begin position="353"/>
        <end position="379"/>
    </location>
</feature>
<protein>
    <submittedName>
        <fullName evidence="2">Uncharacterized protein</fullName>
    </submittedName>
</protein>
<keyword evidence="3" id="KW-1185">Reference proteome</keyword>